<dbReference type="Pfam" id="PF00550">
    <property type="entry name" value="PP-binding"/>
    <property type="match status" value="1"/>
</dbReference>
<protein>
    <submittedName>
        <fullName evidence="2">Phosphopantetheine-binding protein</fullName>
    </submittedName>
</protein>
<dbReference type="GO" id="GO:0005737">
    <property type="term" value="C:cytoplasm"/>
    <property type="evidence" value="ECO:0007669"/>
    <property type="project" value="InterPro"/>
</dbReference>
<keyword evidence="3" id="KW-1185">Reference proteome</keyword>
<dbReference type="InterPro" id="IPR009081">
    <property type="entry name" value="PP-bd_ACP"/>
</dbReference>
<dbReference type="Proteomes" id="UP000001299">
    <property type="component" value="Chromosome 1"/>
</dbReference>
<evidence type="ECO:0000313" key="2">
    <source>
        <dbReference type="EMBL" id="ADL33167.1"/>
    </source>
</evidence>
<organism evidence="2 3">
    <name type="scientific">Butyrivibrio proteoclasticus (strain ATCC 51982 / DSM 14932 / B316)</name>
    <name type="common">Clostridium proteoclasticum</name>
    <dbReference type="NCBI Taxonomy" id="515622"/>
    <lineage>
        <taxon>Bacteria</taxon>
        <taxon>Bacillati</taxon>
        <taxon>Bacillota</taxon>
        <taxon>Clostridia</taxon>
        <taxon>Lachnospirales</taxon>
        <taxon>Lachnospiraceae</taxon>
        <taxon>Butyrivibrio</taxon>
    </lineage>
</organism>
<dbReference type="GO" id="GO:0005524">
    <property type="term" value="F:ATP binding"/>
    <property type="evidence" value="ECO:0007669"/>
    <property type="project" value="InterPro"/>
</dbReference>
<dbReference type="eggNOG" id="COG0236">
    <property type="taxonomic scope" value="Bacteria"/>
</dbReference>
<evidence type="ECO:0000313" key="3">
    <source>
        <dbReference type="Proteomes" id="UP000001299"/>
    </source>
</evidence>
<dbReference type="GO" id="GO:0004820">
    <property type="term" value="F:glycine-tRNA ligase activity"/>
    <property type="evidence" value="ECO:0007669"/>
    <property type="project" value="InterPro"/>
</dbReference>
<dbReference type="HOGENOM" id="CLU_108696_19_1_9"/>
<dbReference type="SUPFAM" id="SSF47336">
    <property type="entry name" value="ACP-like"/>
    <property type="match status" value="1"/>
</dbReference>
<dbReference type="Gene3D" id="1.10.1200.10">
    <property type="entry name" value="ACP-like"/>
    <property type="match status" value="1"/>
</dbReference>
<reference evidence="2 3" key="1">
    <citation type="journal article" date="2010" name="PLoS ONE">
        <title>The glycobiome of the rumen bacterium Butyrivibrio proteoclasticus B316(T) highlights adaptation to a polysaccharide-rich environment.</title>
        <authorList>
            <person name="Kelly W.J."/>
            <person name="Leahy S.C."/>
            <person name="Altermann E."/>
            <person name="Yeoman C.J."/>
            <person name="Dunne J.C."/>
            <person name="Kong Z."/>
            <person name="Pacheco D.M."/>
            <person name="Li D."/>
            <person name="Noel S.J."/>
            <person name="Moon C.D."/>
            <person name="Cookson A.L."/>
            <person name="Attwood G.T."/>
        </authorList>
    </citation>
    <scope>NUCLEOTIDE SEQUENCE [LARGE SCALE GENOMIC DNA]</scope>
    <source>
        <strain evidence="3">ATCC 51982 / DSM 14932 / B316</strain>
    </source>
</reference>
<dbReference type="KEGG" id="bpb:bpr_I0419"/>
<dbReference type="PROSITE" id="PS50861">
    <property type="entry name" value="AA_TRNA_LIGASE_II_GLYAB"/>
    <property type="match status" value="1"/>
</dbReference>
<dbReference type="EMBL" id="CP001810">
    <property type="protein sequence ID" value="ADL33167.1"/>
    <property type="molecule type" value="Genomic_DNA"/>
</dbReference>
<dbReference type="STRING" id="515622.bpr_I0419"/>
<dbReference type="RefSeq" id="WP_013279824.1">
    <property type="nucleotide sequence ID" value="NC_014387.1"/>
</dbReference>
<dbReference type="GO" id="GO:0006426">
    <property type="term" value="P:glycyl-tRNA aminoacylation"/>
    <property type="evidence" value="ECO:0007669"/>
    <property type="project" value="InterPro"/>
</dbReference>
<evidence type="ECO:0000259" key="1">
    <source>
        <dbReference type="PROSITE" id="PS50075"/>
    </source>
</evidence>
<dbReference type="PROSITE" id="PS50075">
    <property type="entry name" value="CARRIER"/>
    <property type="match status" value="1"/>
</dbReference>
<gene>
    <name evidence="2" type="ordered locus">bpr_I0419</name>
</gene>
<name>E0RZH0_BUTPB</name>
<proteinExistence type="predicted"/>
<dbReference type="AlphaFoldDB" id="E0RZH0"/>
<dbReference type="InterPro" id="IPR036736">
    <property type="entry name" value="ACP-like_sf"/>
</dbReference>
<accession>E0RZH0</accession>
<dbReference type="InterPro" id="IPR006194">
    <property type="entry name" value="Gly-tRNA-synth_heterodimer"/>
</dbReference>
<feature type="domain" description="Carrier" evidence="1">
    <location>
        <begin position="1"/>
        <end position="73"/>
    </location>
</feature>
<sequence length="74" mass="8448">MERLLTLLKQVNSEVDFENNKSLVTDGVLDSIDIISIVSSIEEEYSIEIDPTEIDPDNFESAEAILEMIKRYIN</sequence>